<keyword evidence="2" id="KW-1185">Reference proteome</keyword>
<protein>
    <submittedName>
        <fullName evidence="1">Uncharacterized protein</fullName>
    </submittedName>
</protein>
<proteinExistence type="predicted"/>
<name>A0AA39HY19_9BILA</name>
<sequence>MKVKKRRALFICASILLITLFLLYSNVDEVYNENETIYVLSGISNSSFPRCEIPLLNVWHPEILKFDDPNDRPSCKSKRPQITRFQNGWVHLELGTRLPNGYVCQARELVHVHDWKYNTSKWENISTFKAKRDIVEVRCGTDPENNADYRMLHSQIVERKDTTDYGNHPVGLTEIRGRKITTQYQRPNVYIIVFDSTSHSQYLRSMRKTYRYMTQQHQAVDFPFVNKVGLNSRPNAWALLFGKQITEMPENPYSKELVTDLDQEASCHIATDNENWWGRRLRDMGYHTMMSDDWAGAALNWPNCTGFARSGGGAKHYMKPFQIRLEENSYEILRHFKRQCHELYVDTTRYFDDFLSAYKNESQMAFMWNNGLTHGINNGLYHIDEYFRDLITKHQERLNNAFVIIMGDHGDRYGPIRQTKVGEIEDNNPFFMLSVPKKYRTPQLLSVLKANAQKLITHFDTYASLMHVVELLENDRLDELLNPATDLYKISHGSSYFQKKMIEPRDCGTLRIPFPYCLCRKKVDAPLDGNSKLSKMMGDHVLASFQKMIDDANVTSLCYEMSIVHKKTVAERLLLGDSREIYRLTVTVQPSYGEFMGYVEVLRNGGELRISMMTKRFERINRYGQQGACVEDYEDLRPLCYCKTWLNYLGISNLVE</sequence>
<accession>A0AA39HY19</accession>
<dbReference type="Proteomes" id="UP001175271">
    <property type="component" value="Unassembled WGS sequence"/>
</dbReference>
<dbReference type="PANTHER" id="PTHR10974:SF75">
    <property type="entry name" value="SULFATASE DOMAIN-CONTAINING PROTEIN"/>
    <property type="match status" value="1"/>
</dbReference>
<dbReference type="CDD" id="cd16021">
    <property type="entry name" value="ALP_like"/>
    <property type="match status" value="1"/>
</dbReference>
<dbReference type="PANTHER" id="PTHR10974">
    <property type="entry name" value="FI08016P-RELATED"/>
    <property type="match status" value="1"/>
</dbReference>
<dbReference type="InterPro" id="IPR004245">
    <property type="entry name" value="DUF229"/>
</dbReference>
<comment type="caution">
    <text evidence="1">The sequence shown here is derived from an EMBL/GenBank/DDBJ whole genome shotgun (WGS) entry which is preliminary data.</text>
</comment>
<dbReference type="EMBL" id="JAUCMV010000003">
    <property type="protein sequence ID" value="KAK0412899.1"/>
    <property type="molecule type" value="Genomic_DNA"/>
</dbReference>
<organism evidence="1 2">
    <name type="scientific">Steinernema hermaphroditum</name>
    <dbReference type="NCBI Taxonomy" id="289476"/>
    <lineage>
        <taxon>Eukaryota</taxon>
        <taxon>Metazoa</taxon>
        <taxon>Ecdysozoa</taxon>
        <taxon>Nematoda</taxon>
        <taxon>Chromadorea</taxon>
        <taxon>Rhabditida</taxon>
        <taxon>Tylenchina</taxon>
        <taxon>Panagrolaimomorpha</taxon>
        <taxon>Strongyloidoidea</taxon>
        <taxon>Steinernematidae</taxon>
        <taxon>Steinernema</taxon>
    </lineage>
</organism>
<reference evidence="1" key="1">
    <citation type="submission" date="2023-06" db="EMBL/GenBank/DDBJ databases">
        <title>Genomic analysis of the entomopathogenic nematode Steinernema hermaphroditum.</title>
        <authorList>
            <person name="Schwarz E.M."/>
            <person name="Heppert J.K."/>
            <person name="Baniya A."/>
            <person name="Schwartz H.T."/>
            <person name="Tan C.-H."/>
            <person name="Antoshechkin I."/>
            <person name="Sternberg P.W."/>
            <person name="Goodrich-Blair H."/>
            <person name="Dillman A.R."/>
        </authorList>
    </citation>
    <scope>NUCLEOTIDE SEQUENCE</scope>
    <source>
        <strain evidence="1">PS9179</strain>
        <tissue evidence="1">Whole animal</tissue>
    </source>
</reference>
<evidence type="ECO:0000313" key="2">
    <source>
        <dbReference type="Proteomes" id="UP001175271"/>
    </source>
</evidence>
<dbReference type="InterPro" id="IPR017850">
    <property type="entry name" value="Alkaline_phosphatase_core_sf"/>
</dbReference>
<dbReference type="SUPFAM" id="SSF53649">
    <property type="entry name" value="Alkaline phosphatase-like"/>
    <property type="match status" value="1"/>
</dbReference>
<dbReference type="AlphaFoldDB" id="A0AA39HY19"/>
<dbReference type="Pfam" id="PF02995">
    <property type="entry name" value="DUF229"/>
    <property type="match status" value="1"/>
</dbReference>
<gene>
    <name evidence="1" type="ORF">QR680_006469</name>
</gene>
<dbReference type="Gene3D" id="3.40.720.10">
    <property type="entry name" value="Alkaline Phosphatase, subunit A"/>
    <property type="match status" value="1"/>
</dbReference>
<dbReference type="GO" id="GO:0005615">
    <property type="term" value="C:extracellular space"/>
    <property type="evidence" value="ECO:0007669"/>
    <property type="project" value="TreeGrafter"/>
</dbReference>
<evidence type="ECO:0000313" key="1">
    <source>
        <dbReference type="EMBL" id="KAK0412899.1"/>
    </source>
</evidence>